<evidence type="ECO:0000313" key="6">
    <source>
        <dbReference type="EMBL" id="GAB0058117.1"/>
    </source>
</evidence>
<keyword evidence="4" id="KW-0732">Signal</keyword>
<evidence type="ECO:0000313" key="7">
    <source>
        <dbReference type="Proteomes" id="UP001628193"/>
    </source>
</evidence>
<evidence type="ECO:0000259" key="5">
    <source>
        <dbReference type="PROSITE" id="PS51007"/>
    </source>
</evidence>
<feature type="signal peptide" evidence="4">
    <location>
        <begin position="1"/>
        <end position="26"/>
    </location>
</feature>
<proteinExistence type="predicted"/>
<evidence type="ECO:0000256" key="4">
    <source>
        <dbReference type="SAM" id="SignalP"/>
    </source>
</evidence>
<evidence type="ECO:0000256" key="2">
    <source>
        <dbReference type="ARBA" id="ARBA00023004"/>
    </source>
</evidence>
<keyword evidence="1 3" id="KW-0479">Metal-binding</keyword>
<dbReference type="SUPFAM" id="SSF48695">
    <property type="entry name" value="Multiheme cytochromes"/>
    <property type="match status" value="1"/>
</dbReference>
<dbReference type="EMBL" id="BAAFGK010000004">
    <property type="protein sequence ID" value="GAB0058117.1"/>
    <property type="molecule type" value="Genomic_DNA"/>
</dbReference>
<reference evidence="6 7" key="1">
    <citation type="submission" date="2024-05" db="EMBL/GenBank/DDBJ databases">
        <authorList>
            <consortium name="Candidatus Magnetaquicoccaceae bacterium FCR-1 genome sequencing consortium"/>
            <person name="Shimoshige H."/>
            <person name="Shimamura S."/>
            <person name="Taoka A."/>
            <person name="Kobayashi H."/>
            <person name="Maekawa T."/>
        </authorList>
    </citation>
    <scope>NUCLEOTIDE SEQUENCE [LARGE SCALE GENOMIC DNA]</scope>
    <source>
        <strain evidence="6 7">FCR-1</strain>
    </source>
</reference>
<evidence type="ECO:0000256" key="1">
    <source>
        <dbReference type="ARBA" id="ARBA00022723"/>
    </source>
</evidence>
<feature type="chain" id="PRO_5047243533" description="Cytochrome c domain-containing protein" evidence="4">
    <location>
        <begin position="27"/>
        <end position="265"/>
    </location>
</feature>
<dbReference type="InterPro" id="IPR009056">
    <property type="entry name" value="Cyt_c-like_dom"/>
</dbReference>
<dbReference type="Gene3D" id="1.20.850.10">
    <property type="entry name" value="Hydroxylamine Oxidoreductase, Chain A, domain 2"/>
    <property type="match status" value="1"/>
</dbReference>
<keyword evidence="2 3" id="KW-0408">Iron</keyword>
<protein>
    <recommendedName>
        <fullName evidence="5">Cytochrome c domain-containing protein</fullName>
    </recommendedName>
</protein>
<dbReference type="InterPro" id="IPR036280">
    <property type="entry name" value="Multihaem_cyt_sf"/>
</dbReference>
<organism evidence="6 7">
    <name type="scientific">Candidatus Magnetaquiglobus chichijimensis</name>
    <dbReference type="NCBI Taxonomy" id="3141448"/>
    <lineage>
        <taxon>Bacteria</taxon>
        <taxon>Pseudomonadati</taxon>
        <taxon>Pseudomonadota</taxon>
        <taxon>Magnetococcia</taxon>
        <taxon>Magnetococcales</taxon>
        <taxon>Candidatus Magnetaquicoccaceae</taxon>
        <taxon>Candidatus Magnetaquiglobus</taxon>
    </lineage>
</organism>
<comment type="caution">
    <text evidence="6">The sequence shown here is derived from an EMBL/GenBank/DDBJ whole genome shotgun (WGS) entry which is preliminary data.</text>
</comment>
<keyword evidence="3" id="KW-0349">Heme</keyword>
<reference evidence="6 7" key="2">
    <citation type="submission" date="2024-09" db="EMBL/GenBank/DDBJ databases">
        <title>Draft genome sequence of Candidatus Magnetaquicoccaceae bacterium FCR-1.</title>
        <authorList>
            <person name="Shimoshige H."/>
            <person name="Shimamura S."/>
            <person name="Taoka A."/>
            <person name="Kobayashi H."/>
            <person name="Maekawa T."/>
        </authorList>
    </citation>
    <scope>NUCLEOTIDE SEQUENCE [LARGE SCALE GENOMIC DNA]</scope>
    <source>
        <strain evidence="6 7">FCR-1</strain>
    </source>
</reference>
<evidence type="ECO:0000256" key="3">
    <source>
        <dbReference type="PROSITE-ProRule" id="PRU00433"/>
    </source>
</evidence>
<gene>
    <name evidence="6" type="ORF">SIID45300_02461</name>
</gene>
<name>A0ABQ0CB63_9PROT</name>
<accession>A0ABQ0CB63</accession>
<sequence length="265" mass="29202">MNGKTLFRGWFFLLMTLWACPAQLMAGTCLECHRERDGALVAAWEKSRHAQAGLECESCHGAEHDGAMARRARPVEACVSGCHERERSSYTLSKHGVIAVLEGERLDFSLPLKEGNQRSPSCAYCHLHDKEHDAGSGILPLDPAGLTSGPDLAARIEARAAPCRDCHSPRFVETWFSTGDRMVEIGRMKVREAEALLTRHEDAEAEKILARMKGVHLSNVRLGVGHASPDDQWWHGHPALDGDLLRIKSRVGEILSRGSQSVNTP</sequence>
<dbReference type="RefSeq" id="WP_420905796.1">
    <property type="nucleotide sequence ID" value="NZ_BAAFGK010000004.1"/>
</dbReference>
<dbReference type="Gene3D" id="1.10.287.3080">
    <property type="match status" value="1"/>
</dbReference>
<dbReference type="Proteomes" id="UP001628193">
    <property type="component" value="Unassembled WGS sequence"/>
</dbReference>
<keyword evidence="7" id="KW-1185">Reference proteome</keyword>
<dbReference type="Pfam" id="PF13447">
    <property type="entry name" value="Multi-haem_cyto"/>
    <property type="match status" value="1"/>
</dbReference>
<dbReference type="PROSITE" id="PS51007">
    <property type="entry name" value="CYTC"/>
    <property type="match status" value="1"/>
</dbReference>
<feature type="domain" description="Cytochrome c" evidence="5">
    <location>
        <begin position="98"/>
        <end position="216"/>
    </location>
</feature>